<evidence type="ECO:0000256" key="1">
    <source>
        <dbReference type="SAM" id="Phobius"/>
    </source>
</evidence>
<evidence type="ECO:0000313" key="3">
    <source>
        <dbReference type="EMBL" id="ACT33675.1"/>
    </source>
</evidence>
<protein>
    <submittedName>
        <fullName evidence="3">Peptidoglycan binding domain protein</fullName>
    </submittedName>
</protein>
<dbReference type="Pfam" id="PF01471">
    <property type="entry name" value="PG_binding_1"/>
    <property type="match status" value="1"/>
</dbReference>
<dbReference type="SUPFAM" id="SSF47090">
    <property type="entry name" value="PGBD-like"/>
    <property type="match status" value="1"/>
</dbReference>
<dbReference type="InterPro" id="IPR036366">
    <property type="entry name" value="PGBDSf"/>
</dbReference>
<dbReference type="InterPro" id="IPR036365">
    <property type="entry name" value="PGBD-like_sf"/>
</dbReference>
<dbReference type="GeneID" id="66320139"/>
<keyword evidence="1" id="KW-0812">Transmembrane</keyword>
<feature type="transmembrane region" description="Helical" evidence="1">
    <location>
        <begin position="227"/>
        <end position="252"/>
    </location>
</feature>
<keyword evidence="3" id="KW-0614">Plasmid</keyword>
<keyword evidence="1" id="KW-0472">Membrane</keyword>
<keyword evidence="1" id="KW-1133">Transmembrane helix</keyword>
<dbReference type="RefSeq" id="WP_012669471.1">
    <property type="nucleotide sequence ID" value="NC_012946.1"/>
</dbReference>
<reference evidence="3 4" key="1">
    <citation type="submission" date="2009-06" db="EMBL/GenBank/DDBJ databases">
        <authorList>
            <person name="Shrivastava S."/>
            <person name="Brinkac L.B."/>
            <person name="Brown J.L."/>
            <person name="Bruce D.B."/>
            <person name="Detter C."/>
            <person name="Green L.D."/>
            <person name="Munk C.A."/>
            <person name="Rogers Y.C."/>
            <person name="Tapia R."/>
            <person name="Saunders E.S."/>
            <person name="Sims D.R."/>
            <person name="Smith L.A."/>
            <person name="Smith T.J."/>
            <person name="Sutton G."/>
            <person name="Brettin T."/>
        </authorList>
    </citation>
    <scope>NUCLEOTIDE SEQUENCE [LARGE SCALE GENOMIC DNA]</scope>
    <source>
        <strain evidence="4">D str. 1873</strain>
        <plasmid evidence="3 4">pCLG1</plasmid>
    </source>
</reference>
<proteinExistence type="predicted"/>
<gene>
    <name evidence="3" type="ORF">CLG_0103</name>
</gene>
<name>A0A9N7AQQ1_CLOBO</name>
<dbReference type="Gene3D" id="1.10.101.10">
    <property type="entry name" value="PGBD-like superfamily/PGBD"/>
    <property type="match status" value="1"/>
</dbReference>
<geneLocation type="plasmid" evidence="3 4">
    <name>pCLG1</name>
</geneLocation>
<feature type="domain" description="Peptidoglycan binding-like" evidence="2">
    <location>
        <begin position="7"/>
        <end position="61"/>
    </location>
</feature>
<evidence type="ECO:0000313" key="4">
    <source>
        <dbReference type="Proteomes" id="UP000006160"/>
    </source>
</evidence>
<dbReference type="Proteomes" id="UP000006160">
    <property type="component" value="Plasmid pCLG1"/>
</dbReference>
<dbReference type="EMBL" id="CP001659">
    <property type="protein sequence ID" value="ACT33675.1"/>
    <property type="molecule type" value="Genomic_DNA"/>
</dbReference>
<sequence length="266" mass="28868">MLKQGDRGANVSKLQKTLKYLGYSCGKIDGIFGESTKNQVKRFQKHNGLPANGIVDVVTEKSLDYAINVEYKLAHDSNHSGFTELLGLSFHPYEWFLGGHYTKSICRGRIEFEYKYGIISKTNTHGTFNLNNFDFRNFSISSDSSVKASLNNISSKLGRLLRNKYNIDDVSFSSGSVSIDTSGISIEGVKISNKRILGPYEKHNTKSESLAVSGKIPWSDIGHLTEVAAIIVGLCVIAACAPAIAATVGIAAGTLVPKLNQLCAAI</sequence>
<organism evidence="3 4">
    <name type="scientific">Clostridium botulinum D str. 1873</name>
    <dbReference type="NCBI Taxonomy" id="592027"/>
    <lineage>
        <taxon>Bacteria</taxon>
        <taxon>Bacillati</taxon>
        <taxon>Bacillota</taxon>
        <taxon>Clostridia</taxon>
        <taxon>Eubacteriales</taxon>
        <taxon>Clostridiaceae</taxon>
        <taxon>Clostridium</taxon>
    </lineage>
</organism>
<evidence type="ECO:0000259" key="2">
    <source>
        <dbReference type="Pfam" id="PF01471"/>
    </source>
</evidence>
<accession>A0A9N7AQQ1</accession>
<dbReference type="InterPro" id="IPR002477">
    <property type="entry name" value="Peptidoglycan-bd-like"/>
</dbReference>
<dbReference type="AlphaFoldDB" id="A0A9N7AQQ1"/>